<feature type="chain" id="PRO_5036744014" evidence="1">
    <location>
        <begin position="20"/>
        <end position="168"/>
    </location>
</feature>
<dbReference type="Proteomes" id="UP000650081">
    <property type="component" value="Unassembled WGS sequence"/>
</dbReference>
<proteinExistence type="predicted"/>
<keyword evidence="3" id="KW-1185">Reference proteome</keyword>
<sequence>MKYLLLPLLFVFYLAPATAQKLPQDAISTYFSEYVDDQNFSAVYVSGKIFQLFRDADLDLDDLDEAEVKAILEVVQDIQGIRVLHTDVNATALWKEAKNRIPTDRYELLFKVRTKDGDNVEAFIQDEKAVISELFLLVGAADNFAMLSFIGRVDLTKLSQLQKALDNE</sequence>
<feature type="signal peptide" evidence="1">
    <location>
        <begin position="1"/>
        <end position="19"/>
    </location>
</feature>
<evidence type="ECO:0000256" key="1">
    <source>
        <dbReference type="SAM" id="SignalP"/>
    </source>
</evidence>
<organism evidence="2 3">
    <name type="scientific">Neolewinella lacunae</name>
    <dbReference type="NCBI Taxonomy" id="1517758"/>
    <lineage>
        <taxon>Bacteria</taxon>
        <taxon>Pseudomonadati</taxon>
        <taxon>Bacteroidota</taxon>
        <taxon>Saprospiria</taxon>
        <taxon>Saprospirales</taxon>
        <taxon>Lewinellaceae</taxon>
        <taxon>Neolewinella</taxon>
    </lineage>
</organism>
<dbReference type="EMBL" id="JACSIT010000139">
    <property type="protein sequence ID" value="MBC6995593.1"/>
    <property type="molecule type" value="Genomic_DNA"/>
</dbReference>
<evidence type="ECO:0000313" key="2">
    <source>
        <dbReference type="EMBL" id="MBC6995593.1"/>
    </source>
</evidence>
<accession>A0A923T9Z3</accession>
<reference evidence="2" key="1">
    <citation type="submission" date="2020-08" db="EMBL/GenBank/DDBJ databases">
        <title>Lewinella bacteria from marine environments.</title>
        <authorList>
            <person name="Zhong Y."/>
        </authorList>
    </citation>
    <scope>NUCLEOTIDE SEQUENCE</scope>
    <source>
        <strain evidence="2">KCTC 42187</strain>
    </source>
</reference>
<name>A0A923T9Z3_9BACT</name>
<evidence type="ECO:0000313" key="3">
    <source>
        <dbReference type="Proteomes" id="UP000650081"/>
    </source>
</evidence>
<comment type="caution">
    <text evidence="2">The sequence shown here is derived from an EMBL/GenBank/DDBJ whole genome shotgun (WGS) entry which is preliminary data.</text>
</comment>
<protein>
    <submittedName>
        <fullName evidence="2">DUF4252 domain-containing protein</fullName>
    </submittedName>
</protein>
<dbReference type="Pfam" id="PF14060">
    <property type="entry name" value="DUF4252"/>
    <property type="match status" value="1"/>
</dbReference>
<dbReference type="AlphaFoldDB" id="A0A923T9Z3"/>
<gene>
    <name evidence="2" type="ORF">H9S92_15605</name>
</gene>
<keyword evidence="1" id="KW-0732">Signal</keyword>
<dbReference type="RefSeq" id="WP_187467623.1">
    <property type="nucleotide sequence ID" value="NZ_JACSIT010000139.1"/>
</dbReference>
<dbReference type="InterPro" id="IPR025348">
    <property type="entry name" value="DUF4252"/>
</dbReference>